<proteinExistence type="predicted"/>
<dbReference type="AlphaFoldDB" id="A0A2K2H7B1"/>
<protein>
    <recommendedName>
        <fullName evidence="1">HTH cro/C1-type domain-containing protein</fullName>
    </recommendedName>
</protein>
<dbReference type="EMBL" id="PPFX01000039">
    <property type="protein sequence ID" value="PNU19141.1"/>
    <property type="molecule type" value="Genomic_DNA"/>
</dbReference>
<accession>A0A2K2H7B1</accession>
<dbReference type="InterPro" id="IPR010982">
    <property type="entry name" value="Lambda_DNA-bd_dom_sf"/>
</dbReference>
<comment type="caution">
    <text evidence="2">The sequence shown here is derived from an EMBL/GenBank/DDBJ whole genome shotgun (WGS) entry which is preliminary data.</text>
</comment>
<evidence type="ECO:0000313" key="3">
    <source>
        <dbReference type="Proteomes" id="UP000236340"/>
    </source>
</evidence>
<evidence type="ECO:0000259" key="1">
    <source>
        <dbReference type="PROSITE" id="PS50943"/>
    </source>
</evidence>
<feature type="domain" description="HTH cro/C1-type" evidence="1">
    <location>
        <begin position="20"/>
        <end position="51"/>
    </location>
</feature>
<organism evidence="2 3">
    <name type="scientific">Geothermobacter hydrogeniphilus</name>
    <dbReference type="NCBI Taxonomy" id="1969733"/>
    <lineage>
        <taxon>Bacteria</taxon>
        <taxon>Pseudomonadati</taxon>
        <taxon>Thermodesulfobacteriota</taxon>
        <taxon>Desulfuromonadia</taxon>
        <taxon>Desulfuromonadales</taxon>
        <taxon>Geothermobacteraceae</taxon>
        <taxon>Geothermobacter</taxon>
    </lineage>
</organism>
<sequence length="88" mass="9876">MKIPRPLELETEPKTLGEQLRRRRIEQGLQQKEVAARLGVTTSTVWNWEHGWRIGGRYGPRIVGWLAGDSAKAAEMEMPGDGAMCSTK</sequence>
<dbReference type="CDD" id="cd00093">
    <property type="entry name" value="HTH_XRE"/>
    <property type="match status" value="1"/>
</dbReference>
<dbReference type="InterPro" id="IPR001387">
    <property type="entry name" value="Cro/C1-type_HTH"/>
</dbReference>
<dbReference type="Proteomes" id="UP000236340">
    <property type="component" value="Unassembled WGS sequence"/>
</dbReference>
<gene>
    <name evidence="2" type="ORF">C2E25_14180</name>
</gene>
<dbReference type="Gene3D" id="1.10.260.40">
    <property type="entry name" value="lambda repressor-like DNA-binding domains"/>
    <property type="match status" value="1"/>
</dbReference>
<dbReference type="Pfam" id="PF01381">
    <property type="entry name" value="HTH_3"/>
    <property type="match status" value="1"/>
</dbReference>
<dbReference type="GO" id="GO:0003677">
    <property type="term" value="F:DNA binding"/>
    <property type="evidence" value="ECO:0007669"/>
    <property type="project" value="InterPro"/>
</dbReference>
<dbReference type="SUPFAM" id="SSF47413">
    <property type="entry name" value="lambda repressor-like DNA-binding domains"/>
    <property type="match status" value="1"/>
</dbReference>
<dbReference type="PROSITE" id="PS50943">
    <property type="entry name" value="HTH_CROC1"/>
    <property type="match status" value="1"/>
</dbReference>
<evidence type="ECO:0000313" key="2">
    <source>
        <dbReference type="EMBL" id="PNU19141.1"/>
    </source>
</evidence>
<dbReference type="OrthoDB" id="671638at2"/>
<name>A0A2K2H7B1_9BACT</name>
<reference evidence="2 3" key="1">
    <citation type="journal article" date="2018" name="Genome Announc.">
        <title>Genome Sequence of Geothermobacter sp. HR-1 Iron Reducer from the Loihi Seamount.</title>
        <authorList>
            <person name="Smith H."/>
            <person name="Abuyen K."/>
            <person name="Tremblay J."/>
            <person name="Savalia P."/>
            <person name="Perez-Rodriguez I."/>
            <person name="Emerson D."/>
            <person name="Tully B."/>
            <person name="Amend J."/>
        </authorList>
    </citation>
    <scope>NUCLEOTIDE SEQUENCE [LARGE SCALE GENOMIC DNA]</scope>
    <source>
        <strain evidence="2 3">HR-1</strain>
    </source>
</reference>